<comment type="caution">
    <text evidence="2">The sequence shown here is derived from an EMBL/GenBank/DDBJ whole genome shotgun (WGS) entry which is preliminary data.</text>
</comment>
<organism evidence="2 3">
    <name type="scientific">Aureobasidium pullulans</name>
    <name type="common">Black yeast</name>
    <name type="synonym">Pullularia pullulans</name>
    <dbReference type="NCBI Taxonomy" id="5580"/>
    <lineage>
        <taxon>Eukaryota</taxon>
        <taxon>Fungi</taxon>
        <taxon>Dikarya</taxon>
        <taxon>Ascomycota</taxon>
        <taxon>Pezizomycotina</taxon>
        <taxon>Dothideomycetes</taxon>
        <taxon>Dothideomycetidae</taxon>
        <taxon>Dothideales</taxon>
        <taxon>Saccotheciaceae</taxon>
        <taxon>Aureobasidium</taxon>
    </lineage>
</organism>
<feature type="compositionally biased region" description="Low complexity" evidence="1">
    <location>
        <begin position="203"/>
        <end position="215"/>
    </location>
</feature>
<dbReference type="AlphaFoldDB" id="A0A4T0BKY9"/>
<feature type="region of interest" description="Disordered" evidence="1">
    <location>
        <begin position="193"/>
        <end position="215"/>
    </location>
</feature>
<evidence type="ECO:0000313" key="3">
    <source>
        <dbReference type="Proteomes" id="UP000308724"/>
    </source>
</evidence>
<protein>
    <submittedName>
        <fullName evidence="2">Uncharacterized protein</fullName>
    </submittedName>
</protein>
<evidence type="ECO:0000313" key="2">
    <source>
        <dbReference type="EMBL" id="TIA32704.1"/>
    </source>
</evidence>
<proteinExistence type="predicted"/>
<dbReference type="Proteomes" id="UP000308724">
    <property type="component" value="Unassembled WGS sequence"/>
</dbReference>
<dbReference type="EMBL" id="QZBZ01000226">
    <property type="protein sequence ID" value="TIA32704.1"/>
    <property type="molecule type" value="Genomic_DNA"/>
</dbReference>
<reference evidence="2 3" key="1">
    <citation type="submission" date="2018-10" db="EMBL/GenBank/DDBJ databases">
        <title>Fifty Aureobasidium pullulans genomes reveal a recombining polyextremotolerant generalist.</title>
        <authorList>
            <person name="Gostincar C."/>
            <person name="Turk M."/>
            <person name="Zajc J."/>
            <person name="Gunde-Cimerman N."/>
        </authorList>
    </citation>
    <scope>NUCLEOTIDE SEQUENCE [LARGE SCALE GENOMIC DNA]</scope>
    <source>
        <strain evidence="2 3">EXF-1645</strain>
    </source>
</reference>
<name>A0A4T0BKY9_AURPU</name>
<feature type="region of interest" description="Disordered" evidence="1">
    <location>
        <begin position="1"/>
        <end position="23"/>
    </location>
</feature>
<accession>A0A4T0BKY9</accession>
<evidence type="ECO:0000256" key="1">
    <source>
        <dbReference type="SAM" id="MobiDB-lite"/>
    </source>
</evidence>
<sequence>MRDTSVADHDSDSKSFNHERHRHLDMARHRSQPLTNSMRTHTVARDQLIRTQNLERGDIKVLLRCVLVVRSPGGLAPKQQAELEAAATLHLETIKIELGISDDIHVVYLKSRQSNIALPNVGHERQFGLKSLGEALVATQRTHLNVVALSYTGLTTDIGSLRSWCSQVAKQVESLSISEGITSSGTTFCMSTEGKEKRKGAEMSSHQSSMLTTSS</sequence>
<gene>
    <name evidence="2" type="ORF">D6C78_08048</name>
</gene>